<feature type="signal peptide" evidence="1">
    <location>
        <begin position="1"/>
        <end position="19"/>
    </location>
</feature>
<keyword evidence="1" id="KW-0732">Signal</keyword>
<evidence type="ECO:0000256" key="1">
    <source>
        <dbReference type="SAM" id="SignalP"/>
    </source>
</evidence>
<dbReference type="RefSeq" id="WP_143183992.1">
    <property type="nucleotide sequence ID" value="NZ_FQYR01000004.1"/>
</dbReference>
<dbReference type="Proteomes" id="UP000184510">
    <property type="component" value="Unassembled WGS sequence"/>
</dbReference>
<name>A0A1M6LHI5_9BACT</name>
<proteinExistence type="predicted"/>
<sequence length="242" mass="24440">MKTPITLITLASLSTLGHAATISLDAGGNAGDSAVSSGSISSIVGSVDSDSVADGPGPQTLTYTIDGLDIDGIGGTNDQLVVSVVLSTGDAGHELETNQAAGGNWIAVDSLINTNSAQTNYIDQTNEVLIFSLGSATANLNGGSDNGTVNFIGFTGGQVLNYDGGTISINGSSFGNTDIDGSQEFTLGSASSTLSYGFTSGDEDYRVEMGTLEFDVTAVPEPSSTSLLGLAGLGLILRRRRA</sequence>
<dbReference type="EMBL" id="FQYR01000004">
    <property type="protein sequence ID" value="SHJ70637.1"/>
    <property type="molecule type" value="Genomic_DNA"/>
</dbReference>
<organism evidence="3 4">
    <name type="scientific">Rubritalea squalenifaciens DSM 18772</name>
    <dbReference type="NCBI Taxonomy" id="1123071"/>
    <lineage>
        <taxon>Bacteria</taxon>
        <taxon>Pseudomonadati</taxon>
        <taxon>Verrucomicrobiota</taxon>
        <taxon>Verrucomicrobiia</taxon>
        <taxon>Verrucomicrobiales</taxon>
        <taxon>Rubritaleaceae</taxon>
        <taxon>Rubritalea</taxon>
    </lineage>
</organism>
<gene>
    <name evidence="3" type="ORF">SAMN02745181_2397</name>
</gene>
<dbReference type="AlphaFoldDB" id="A0A1M6LHI5"/>
<feature type="chain" id="PRO_5013019926" evidence="1">
    <location>
        <begin position="20"/>
        <end position="242"/>
    </location>
</feature>
<accession>A0A1M6LHI5</accession>
<dbReference type="InterPro" id="IPR013424">
    <property type="entry name" value="Ice-binding_C"/>
</dbReference>
<dbReference type="InParanoid" id="A0A1M6LHI5"/>
<protein>
    <submittedName>
        <fullName evidence="3">PEP-CTERM protein-sorting domain-containing protein/MYXO-CTERM domain-containing protein</fullName>
    </submittedName>
</protein>
<evidence type="ECO:0000313" key="3">
    <source>
        <dbReference type="EMBL" id="SHJ70637.1"/>
    </source>
</evidence>
<evidence type="ECO:0000313" key="4">
    <source>
        <dbReference type="Proteomes" id="UP000184510"/>
    </source>
</evidence>
<keyword evidence="4" id="KW-1185">Reference proteome</keyword>
<reference evidence="3 4" key="1">
    <citation type="submission" date="2016-11" db="EMBL/GenBank/DDBJ databases">
        <authorList>
            <person name="Jaros S."/>
            <person name="Januszkiewicz K."/>
            <person name="Wedrychowicz H."/>
        </authorList>
    </citation>
    <scope>NUCLEOTIDE SEQUENCE [LARGE SCALE GENOMIC DNA]</scope>
    <source>
        <strain evidence="3 4">DSM 18772</strain>
    </source>
</reference>
<feature type="domain" description="Ice-binding protein C-terminal" evidence="2">
    <location>
        <begin position="218"/>
        <end position="240"/>
    </location>
</feature>
<dbReference type="STRING" id="1123071.SAMN02745181_2397"/>
<evidence type="ECO:0000259" key="2">
    <source>
        <dbReference type="Pfam" id="PF07589"/>
    </source>
</evidence>
<dbReference type="NCBIfam" id="TIGR02595">
    <property type="entry name" value="PEP_CTERM"/>
    <property type="match status" value="1"/>
</dbReference>
<dbReference type="Pfam" id="PF07589">
    <property type="entry name" value="PEP-CTERM"/>
    <property type="match status" value="1"/>
</dbReference>